<proteinExistence type="predicted"/>
<keyword evidence="2" id="KW-1185">Reference proteome</keyword>
<gene>
    <name evidence="1" type="ORF">G0Q07_04990</name>
</gene>
<protein>
    <submittedName>
        <fullName evidence="1">Uncharacterized protein</fullName>
    </submittedName>
</protein>
<sequence length="57" mass="6676">MDFQSHTSTSDVMEENISIWDAFTSHMNTVYFSGASELLDKQIVAFEYHQFRSYFSV</sequence>
<accession>A0A6C0RCB4</accession>
<name>A0A6C0RCB4_9BACT</name>
<evidence type="ECO:0000313" key="1">
    <source>
        <dbReference type="EMBL" id="QIA07123.1"/>
    </source>
</evidence>
<evidence type="ECO:0000313" key="2">
    <source>
        <dbReference type="Proteomes" id="UP000474630"/>
    </source>
</evidence>
<reference evidence="1 2" key="1">
    <citation type="submission" date="2020-02" db="EMBL/GenBank/DDBJ databases">
        <title>Genome sequencing for Draconibacterium sp. strain M1.</title>
        <authorList>
            <person name="Park S.-J."/>
        </authorList>
    </citation>
    <scope>NUCLEOTIDE SEQUENCE [LARGE SCALE GENOMIC DNA]</scope>
    <source>
        <strain evidence="1 2">M1</strain>
    </source>
</reference>
<dbReference type="RefSeq" id="WP_163345052.1">
    <property type="nucleotide sequence ID" value="NZ_CP048409.1"/>
</dbReference>
<dbReference type="EMBL" id="CP048409">
    <property type="protein sequence ID" value="QIA07123.1"/>
    <property type="molecule type" value="Genomic_DNA"/>
</dbReference>
<dbReference type="KEGG" id="drc:G0Q07_04990"/>
<organism evidence="1 2">
    <name type="scientific">Draconibacterium halophilum</name>
    <dbReference type="NCBI Taxonomy" id="2706887"/>
    <lineage>
        <taxon>Bacteria</taxon>
        <taxon>Pseudomonadati</taxon>
        <taxon>Bacteroidota</taxon>
        <taxon>Bacteroidia</taxon>
        <taxon>Marinilabiliales</taxon>
        <taxon>Prolixibacteraceae</taxon>
        <taxon>Draconibacterium</taxon>
    </lineage>
</organism>
<dbReference type="Proteomes" id="UP000474630">
    <property type="component" value="Chromosome"/>
</dbReference>
<dbReference type="AlphaFoldDB" id="A0A6C0RCB4"/>